<feature type="transmembrane region" description="Helical" evidence="6">
    <location>
        <begin position="157"/>
        <end position="179"/>
    </location>
</feature>
<feature type="compositionally biased region" description="Polar residues" evidence="5">
    <location>
        <begin position="282"/>
        <end position="293"/>
    </location>
</feature>
<protein>
    <submittedName>
        <fullName evidence="7">Transmembrane alpha-helix domain-containing</fullName>
    </submittedName>
</protein>
<dbReference type="PANTHER" id="PTHR15549:SF30">
    <property type="entry name" value="MID2 DOMAIN-CONTAINING PROTEIN"/>
    <property type="match status" value="1"/>
</dbReference>
<organism evidence="7 8">
    <name type="scientific">Lasallia pustulata</name>
    <dbReference type="NCBI Taxonomy" id="136370"/>
    <lineage>
        <taxon>Eukaryota</taxon>
        <taxon>Fungi</taxon>
        <taxon>Dikarya</taxon>
        <taxon>Ascomycota</taxon>
        <taxon>Pezizomycotina</taxon>
        <taxon>Lecanoromycetes</taxon>
        <taxon>OSLEUM clade</taxon>
        <taxon>Umbilicariomycetidae</taxon>
        <taxon>Umbilicariales</taxon>
        <taxon>Umbilicariaceae</taxon>
        <taxon>Lasallia</taxon>
    </lineage>
</organism>
<name>A0A5M8PG16_9LECA</name>
<evidence type="ECO:0000256" key="5">
    <source>
        <dbReference type="SAM" id="MobiDB-lite"/>
    </source>
</evidence>
<feature type="compositionally biased region" description="Low complexity" evidence="5">
    <location>
        <begin position="241"/>
        <end position="255"/>
    </location>
</feature>
<keyword evidence="3 6" id="KW-1133">Transmembrane helix</keyword>
<dbReference type="GO" id="GO:0016020">
    <property type="term" value="C:membrane"/>
    <property type="evidence" value="ECO:0007669"/>
    <property type="project" value="UniProtKB-SubCell"/>
</dbReference>
<dbReference type="OrthoDB" id="5411678at2759"/>
<evidence type="ECO:0000256" key="1">
    <source>
        <dbReference type="ARBA" id="ARBA00004167"/>
    </source>
</evidence>
<evidence type="ECO:0000256" key="2">
    <source>
        <dbReference type="ARBA" id="ARBA00022692"/>
    </source>
</evidence>
<feature type="compositionally biased region" description="Polar residues" evidence="5">
    <location>
        <begin position="335"/>
        <end position="350"/>
    </location>
</feature>
<proteinExistence type="predicted"/>
<evidence type="ECO:0000256" key="6">
    <source>
        <dbReference type="SAM" id="Phobius"/>
    </source>
</evidence>
<dbReference type="GO" id="GO:0071944">
    <property type="term" value="C:cell periphery"/>
    <property type="evidence" value="ECO:0007669"/>
    <property type="project" value="UniProtKB-ARBA"/>
</dbReference>
<keyword evidence="4 6" id="KW-0472">Membrane</keyword>
<comment type="subcellular location">
    <subcellularLocation>
        <location evidence="1">Membrane</location>
        <topology evidence="1">Single-pass membrane protein</topology>
    </subcellularLocation>
</comment>
<accession>A0A5M8PG16</accession>
<evidence type="ECO:0000256" key="4">
    <source>
        <dbReference type="ARBA" id="ARBA00023136"/>
    </source>
</evidence>
<feature type="region of interest" description="Disordered" evidence="5">
    <location>
        <begin position="199"/>
        <end position="357"/>
    </location>
</feature>
<keyword evidence="2 6" id="KW-0812">Transmembrane</keyword>
<feature type="compositionally biased region" description="Low complexity" evidence="5">
    <location>
        <begin position="314"/>
        <end position="323"/>
    </location>
</feature>
<dbReference type="Proteomes" id="UP000324767">
    <property type="component" value="Unassembled WGS sequence"/>
</dbReference>
<feature type="compositionally biased region" description="Low complexity" evidence="5">
    <location>
        <begin position="37"/>
        <end position="65"/>
    </location>
</feature>
<reference evidence="7 8" key="1">
    <citation type="submission" date="2019-09" db="EMBL/GenBank/DDBJ databases">
        <title>The hologenome of the rock-dwelling lichen Lasallia pustulata.</title>
        <authorList>
            <person name="Greshake Tzovaras B."/>
            <person name="Segers F."/>
            <person name="Bicker A."/>
            <person name="Dal Grande F."/>
            <person name="Otte J."/>
            <person name="Hankeln T."/>
            <person name="Schmitt I."/>
            <person name="Ebersberger I."/>
        </authorList>
    </citation>
    <scope>NUCLEOTIDE SEQUENCE [LARGE SCALE GENOMIC DNA]</scope>
    <source>
        <strain evidence="7">A1-1</strain>
    </source>
</reference>
<evidence type="ECO:0000313" key="8">
    <source>
        <dbReference type="Proteomes" id="UP000324767"/>
    </source>
</evidence>
<dbReference type="AlphaFoldDB" id="A0A5M8PG16"/>
<comment type="caution">
    <text evidence="7">The sequence shown here is derived from an EMBL/GenBank/DDBJ whole genome shotgun (WGS) entry which is preliminary data.</text>
</comment>
<dbReference type="InterPro" id="IPR051694">
    <property type="entry name" value="Immunoregulatory_rcpt-like"/>
</dbReference>
<evidence type="ECO:0000313" key="7">
    <source>
        <dbReference type="EMBL" id="KAA6407804.1"/>
    </source>
</evidence>
<gene>
    <name evidence="7" type="ORF">FRX48_08155</name>
</gene>
<dbReference type="EMBL" id="VXIT01000015">
    <property type="protein sequence ID" value="KAA6407804.1"/>
    <property type="molecule type" value="Genomic_DNA"/>
</dbReference>
<dbReference type="PANTHER" id="PTHR15549">
    <property type="entry name" value="PAIRED IMMUNOGLOBULIN-LIKE TYPE 2 RECEPTOR"/>
    <property type="match status" value="1"/>
</dbReference>
<feature type="region of interest" description="Disordered" evidence="5">
    <location>
        <begin position="116"/>
        <end position="147"/>
    </location>
</feature>
<evidence type="ECO:0000256" key="3">
    <source>
        <dbReference type="ARBA" id="ARBA00022989"/>
    </source>
</evidence>
<feature type="compositionally biased region" description="Low complexity" evidence="5">
    <location>
        <begin position="116"/>
        <end position="144"/>
    </location>
</feature>
<feature type="region of interest" description="Disordered" evidence="5">
    <location>
        <begin position="37"/>
        <end position="75"/>
    </location>
</feature>
<sequence length="422" mass="42088">MTTNGTISAAASTAVVTQFSTVFTLTSVPSSTIFIQSATPSTSSTPSSTPSSISSSSATPTSISSAPPPTVAPVTPTTTPPAVAFVTSFTTQQPITTNGAVLSAPIIFVTSTSTSSSTGAAVTTSSKSASTSTTSSAASATTTGPGPPGGLSAGGKIAVAVVVPVVAVALIVLGLLFFWRRRKQRKDAEELRRKEVEEYGFNPNNDPTLPAVGAVGSLGDEPSEMKETDGSGYRGWGATPAAAAARKPSGTLSSGNGNGNGAIGVATSDSGSNPGGYSSGSPTNATAPNSDVQSGDPLVGSPNGRPNTAGSETLAALGAAPAAMSNSRDIHRGPSNASSAYSGANRSDTSGELPVPGVAPGTQYYNDGMYYDEGIPQHGPYGDGTYGGGQPVIRDVQARRNTRIENQSVFPQQGNAGIAQNF</sequence>